<feature type="domain" description="Cyclin N-terminal" evidence="1">
    <location>
        <begin position="144"/>
        <end position="186"/>
    </location>
</feature>
<dbReference type="Gene3D" id="1.10.472.10">
    <property type="entry name" value="Cyclin-like"/>
    <property type="match status" value="2"/>
</dbReference>
<dbReference type="SUPFAM" id="SSF47954">
    <property type="entry name" value="Cyclin-like"/>
    <property type="match status" value="1"/>
</dbReference>
<gene>
    <name evidence="3" type="primary">LOC108620517</name>
</gene>
<dbReference type="Pfam" id="PF00134">
    <property type="entry name" value="Cyclin_N"/>
    <property type="match status" value="1"/>
</dbReference>
<accession>A0ABM1Q0D1</accession>
<dbReference type="InterPro" id="IPR006671">
    <property type="entry name" value="Cyclin_N"/>
</dbReference>
<protein>
    <submittedName>
        <fullName evidence="3">Uncharacterized protein LOC108620517</fullName>
    </submittedName>
</protein>
<dbReference type="RefSeq" id="XP_017872917.1">
    <property type="nucleotide sequence ID" value="XM_018017428.1"/>
</dbReference>
<evidence type="ECO:0000313" key="3">
    <source>
        <dbReference type="RefSeq" id="XP_017872917.1"/>
    </source>
</evidence>
<organism evidence="2 3">
    <name type="scientific">Drosophila arizonae</name>
    <name type="common">Fruit fly</name>
    <dbReference type="NCBI Taxonomy" id="7263"/>
    <lineage>
        <taxon>Eukaryota</taxon>
        <taxon>Metazoa</taxon>
        <taxon>Ecdysozoa</taxon>
        <taxon>Arthropoda</taxon>
        <taxon>Hexapoda</taxon>
        <taxon>Insecta</taxon>
        <taxon>Pterygota</taxon>
        <taxon>Neoptera</taxon>
        <taxon>Endopterygota</taxon>
        <taxon>Diptera</taxon>
        <taxon>Brachycera</taxon>
        <taxon>Muscomorpha</taxon>
        <taxon>Ephydroidea</taxon>
        <taxon>Drosophilidae</taxon>
        <taxon>Drosophila</taxon>
    </lineage>
</organism>
<reference evidence="3" key="1">
    <citation type="submission" date="2025-08" db="UniProtKB">
        <authorList>
            <consortium name="RefSeq"/>
        </authorList>
    </citation>
    <scope>IDENTIFICATION</scope>
    <source>
        <tissue evidence="3">Whole organism</tissue>
    </source>
</reference>
<evidence type="ECO:0000313" key="2">
    <source>
        <dbReference type="Proteomes" id="UP000694904"/>
    </source>
</evidence>
<name>A0ABM1Q0D1_DROAR</name>
<sequence>MDLLCTESIVTHSEISVFGYNNQTAQNITKHNIKCNTASSARVSKHIAANSSVPIACSMSNLMYVLSSVAIPANATKSTKQRRSTTCQVLCKVPPHRSYNNTKWVCTAVIKKTDTANDHHFVDENTQMVVSDPIFKTDRCLKNALKTEEKDQYILETYFKTVQKDITPAMRKIVAQWMMEVSSYYTF</sequence>
<keyword evidence="2" id="KW-1185">Reference proteome</keyword>
<dbReference type="Proteomes" id="UP000694904">
    <property type="component" value="Unplaced"/>
</dbReference>
<proteinExistence type="predicted"/>
<evidence type="ECO:0000259" key="1">
    <source>
        <dbReference type="Pfam" id="PF00134"/>
    </source>
</evidence>
<dbReference type="GeneID" id="108620517"/>
<dbReference type="InterPro" id="IPR036915">
    <property type="entry name" value="Cyclin-like_sf"/>
</dbReference>